<sequence length="379" mass="41636">MSDRMKSEHDDDLPTYVELFGHQGGARPRTTDNAPSTSRTTEEITLYEVLGKFFTFTKGADGWTELGSCRLQLAQNKSSRAIHVVVTYRRTKMRHVEHPLSAIKNMRAHNACSRSRVWDVRADGDGKDRARAQHVVYCFRCPSPKLAQELEAAYKNARALCTAHLSTIYSTEGKLFVLPEAAQRWRPRGRCTVAFMQHPQTGEVRLVVVHGRTGRTCAILHVAACVGPLARGARGCARSWRVAAGTRGNGALGGVYCLRLADAQLTVEFEEAFKDAQQRDATRTLVLTDTRGTESVEEGLHGLESAKPQDLKSGSTTALPPPPEYDALEAGMPSCSTQAAVSPPSYSGPSPNGHGDETRSPDRRFNRLSRTLSRFLGSR</sequence>
<evidence type="ECO:0000259" key="2">
    <source>
        <dbReference type="PROSITE" id="PS50196"/>
    </source>
</evidence>
<feature type="region of interest" description="Disordered" evidence="1">
    <location>
        <begin position="19"/>
        <end position="40"/>
    </location>
</feature>
<feature type="region of interest" description="Disordered" evidence="1">
    <location>
        <begin position="285"/>
        <end position="379"/>
    </location>
</feature>
<dbReference type="Gene3D" id="2.30.29.30">
    <property type="entry name" value="Pleckstrin-homology domain (PH domain)/Phosphotyrosine-binding domain (PTB)"/>
    <property type="match status" value="2"/>
</dbReference>
<name>A0A9P3G7B4_9APHY</name>
<evidence type="ECO:0000256" key="1">
    <source>
        <dbReference type="SAM" id="MobiDB-lite"/>
    </source>
</evidence>
<keyword evidence="4" id="KW-1185">Reference proteome</keyword>
<reference evidence="3 4" key="1">
    <citation type="submission" date="2021-08" db="EMBL/GenBank/DDBJ databases">
        <title>Draft Genome Sequence of Phanerochaete sordida strain YK-624.</title>
        <authorList>
            <person name="Mori T."/>
            <person name="Dohra H."/>
            <person name="Suzuki T."/>
            <person name="Kawagishi H."/>
            <person name="Hirai H."/>
        </authorList>
    </citation>
    <scope>NUCLEOTIDE SEQUENCE [LARGE SCALE GENOMIC DNA]</scope>
    <source>
        <strain evidence="3 4">YK-624</strain>
    </source>
</reference>
<dbReference type="InterPro" id="IPR011993">
    <property type="entry name" value="PH-like_dom_sf"/>
</dbReference>
<dbReference type="OrthoDB" id="2357150at2759"/>
<dbReference type="InterPro" id="IPR000156">
    <property type="entry name" value="Ran_bind_dom"/>
</dbReference>
<comment type="caution">
    <text evidence="3">The sequence shown here is derived from an EMBL/GenBank/DDBJ whole genome shotgun (WGS) entry which is preliminary data.</text>
</comment>
<evidence type="ECO:0000313" key="4">
    <source>
        <dbReference type="Proteomes" id="UP000703269"/>
    </source>
</evidence>
<accession>A0A9P3G7B4</accession>
<dbReference type="PROSITE" id="PS50196">
    <property type="entry name" value="RANBD1"/>
    <property type="match status" value="1"/>
</dbReference>
<feature type="compositionally biased region" description="Low complexity" evidence="1">
    <location>
        <begin position="342"/>
        <end position="351"/>
    </location>
</feature>
<dbReference type="SUPFAM" id="SSF50729">
    <property type="entry name" value="PH domain-like"/>
    <property type="match status" value="2"/>
</dbReference>
<dbReference type="EMBL" id="BPQB01000013">
    <property type="protein sequence ID" value="GJE89633.1"/>
    <property type="molecule type" value="Genomic_DNA"/>
</dbReference>
<proteinExistence type="predicted"/>
<dbReference type="Pfam" id="PF00638">
    <property type="entry name" value="Ran_BP1"/>
    <property type="match status" value="1"/>
</dbReference>
<protein>
    <recommendedName>
        <fullName evidence="2">RanBD1 domain-containing protein</fullName>
    </recommendedName>
</protein>
<evidence type="ECO:0000313" key="3">
    <source>
        <dbReference type="EMBL" id="GJE89633.1"/>
    </source>
</evidence>
<organism evidence="3 4">
    <name type="scientific">Phanerochaete sordida</name>
    <dbReference type="NCBI Taxonomy" id="48140"/>
    <lineage>
        <taxon>Eukaryota</taxon>
        <taxon>Fungi</taxon>
        <taxon>Dikarya</taxon>
        <taxon>Basidiomycota</taxon>
        <taxon>Agaricomycotina</taxon>
        <taxon>Agaricomycetes</taxon>
        <taxon>Polyporales</taxon>
        <taxon>Phanerochaetaceae</taxon>
        <taxon>Phanerochaete</taxon>
    </lineage>
</organism>
<feature type="compositionally biased region" description="Basic and acidic residues" evidence="1">
    <location>
        <begin position="354"/>
        <end position="365"/>
    </location>
</feature>
<dbReference type="Proteomes" id="UP000703269">
    <property type="component" value="Unassembled WGS sequence"/>
</dbReference>
<gene>
    <name evidence="3" type="ORF">PsYK624_057370</name>
</gene>
<dbReference type="AlphaFoldDB" id="A0A9P3G7B4"/>
<feature type="domain" description="RanBD1" evidence="2">
    <location>
        <begin position="166"/>
        <end position="282"/>
    </location>
</feature>
<feature type="compositionally biased region" description="Basic and acidic residues" evidence="1">
    <location>
        <begin position="291"/>
        <end position="301"/>
    </location>
</feature>